<evidence type="ECO:0000313" key="3">
    <source>
        <dbReference type="Proteomes" id="UP001176941"/>
    </source>
</evidence>
<name>A0ABN8XZT0_RANTA</name>
<sequence>MWSLPDQGSNLCPLHWQVDSALKNLSVAMSVSVAQSCPTLCGPVDCSPPGSSVHGILQARALQWVPIPSSGDLPDPGINPEPPAPQADSLLSEPQGGPFIFNWRIMTSQRCGGF</sequence>
<keyword evidence="3" id="KW-1185">Reference proteome</keyword>
<accession>A0ABN8XZT0</accession>
<feature type="region of interest" description="Disordered" evidence="1">
    <location>
        <begin position="68"/>
        <end position="95"/>
    </location>
</feature>
<reference evidence="2" key="1">
    <citation type="submission" date="2023-04" db="EMBL/GenBank/DDBJ databases">
        <authorList>
            <consortium name="ELIXIR-Norway"/>
        </authorList>
    </citation>
    <scope>NUCLEOTIDE SEQUENCE [LARGE SCALE GENOMIC DNA]</scope>
</reference>
<gene>
    <name evidence="2" type="ORF">MRATA1EN1_LOCUS3811</name>
</gene>
<protein>
    <submittedName>
        <fullName evidence="2">Uncharacterized protein</fullName>
    </submittedName>
</protein>
<proteinExistence type="predicted"/>
<organism evidence="2 3">
    <name type="scientific">Rangifer tarandus platyrhynchus</name>
    <name type="common">Svalbard reindeer</name>
    <dbReference type="NCBI Taxonomy" id="3082113"/>
    <lineage>
        <taxon>Eukaryota</taxon>
        <taxon>Metazoa</taxon>
        <taxon>Chordata</taxon>
        <taxon>Craniata</taxon>
        <taxon>Vertebrata</taxon>
        <taxon>Euteleostomi</taxon>
        <taxon>Mammalia</taxon>
        <taxon>Eutheria</taxon>
        <taxon>Laurasiatheria</taxon>
        <taxon>Artiodactyla</taxon>
        <taxon>Ruminantia</taxon>
        <taxon>Pecora</taxon>
        <taxon>Cervidae</taxon>
        <taxon>Odocoileinae</taxon>
        <taxon>Rangifer</taxon>
    </lineage>
</organism>
<evidence type="ECO:0000256" key="1">
    <source>
        <dbReference type="SAM" id="MobiDB-lite"/>
    </source>
</evidence>
<dbReference type="Proteomes" id="UP001176941">
    <property type="component" value="Chromosome 11"/>
</dbReference>
<dbReference type="EMBL" id="OX459947">
    <property type="protein sequence ID" value="CAI9154849.1"/>
    <property type="molecule type" value="Genomic_DNA"/>
</dbReference>
<evidence type="ECO:0000313" key="2">
    <source>
        <dbReference type="EMBL" id="CAI9154849.1"/>
    </source>
</evidence>